<sequence>MDDVASTTMASDRAGHDAVHIMNPVPYHAQWASPQLVEDIVTGRISAREDPAWAAYGAESPEEYEWWSWRLCGMACLRMALEHFGHTAPSAMELAAECTAAGGYVKHDEGLHGLVYAPFASWVEERFGLTAEVRPRLAVDEIPSVLARGQLAMVSVHPSIRRPQSTPPQPGGHLVLAVGATADSLVIHNPSGFAGSSQQYAQVPWARFVDFYAGRGVVLGAGPVSR</sequence>
<dbReference type="Pfam" id="PF13529">
    <property type="entry name" value="Peptidase_C39_2"/>
    <property type="match status" value="1"/>
</dbReference>
<proteinExistence type="predicted"/>
<reference evidence="2" key="2">
    <citation type="submission" date="2020-09" db="EMBL/GenBank/DDBJ databases">
        <authorList>
            <person name="Sun Q."/>
            <person name="Ohkuma M."/>
        </authorList>
    </citation>
    <scope>NUCLEOTIDE SEQUENCE</scope>
    <source>
        <strain evidence="2">JCM 4784</strain>
    </source>
</reference>
<comment type="caution">
    <text evidence="2">The sequence shown here is derived from an EMBL/GenBank/DDBJ whole genome shotgun (WGS) entry which is preliminary data.</text>
</comment>
<name>A0A918ZKN9_9ACTN</name>
<evidence type="ECO:0000313" key="2">
    <source>
        <dbReference type="EMBL" id="GHE57931.1"/>
    </source>
</evidence>
<organism evidence="2 3">
    <name type="scientific">Streptomyces longispororuber</name>
    <dbReference type="NCBI Taxonomy" id="68230"/>
    <lineage>
        <taxon>Bacteria</taxon>
        <taxon>Bacillati</taxon>
        <taxon>Actinomycetota</taxon>
        <taxon>Actinomycetes</taxon>
        <taxon>Kitasatosporales</taxon>
        <taxon>Streptomycetaceae</taxon>
        <taxon>Streptomyces</taxon>
    </lineage>
</organism>
<dbReference type="InterPro" id="IPR039564">
    <property type="entry name" value="Peptidase_C39-like"/>
</dbReference>
<dbReference type="Gene3D" id="3.90.70.10">
    <property type="entry name" value="Cysteine proteinases"/>
    <property type="match status" value="1"/>
</dbReference>
<dbReference type="AlphaFoldDB" id="A0A918ZKN9"/>
<dbReference type="Proteomes" id="UP000608024">
    <property type="component" value="Unassembled WGS sequence"/>
</dbReference>
<protein>
    <recommendedName>
        <fullName evidence="1">Peptidase C39-like domain-containing protein</fullName>
    </recommendedName>
</protein>
<keyword evidence="3" id="KW-1185">Reference proteome</keyword>
<reference evidence="2" key="1">
    <citation type="journal article" date="2014" name="Int. J. Syst. Evol. Microbiol.">
        <title>Complete genome sequence of Corynebacterium casei LMG S-19264T (=DSM 44701T), isolated from a smear-ripened cheese.</title>
        <authorList>
            <consortium name="US DOE Joint Genome Institute (JGI-PGF)"/>
            <person name="Walter F."/>
            <person name="Albersmeier A."/>
            <person name="Kalinowski J."/>
            <person name="Ruckert C."/>
        </authorList>
    </citation>
    <scope>NUCLEOTIDE SEQUENCE</scope>
    <source>
        <strain evidence="2">JCM 4784</strain>
    </source>
</reference>
<feature type="domain" description="Peptidase C39-like" evidence="1">
    <location>
        <begin position="25"/>
        <end position="190"/>
    </location>
</feature>
<dbReference type="RefSeq" id="WP_229925632.1">
    <property type="nucleotide sequence ID" value="NZ_BNBT01000035.1"/>
</dbReference>
<accession>A0A918ZKN9</accession>
<evidence type="ECO:0000313" key="3">
    <source>
        <dbReference type="Proteomes" id="UP000608024"/>
    </source>
</evidence>
<gene>
    <name evidence="2" type="ORF">GCM10018785_28850</name>
</gene>
<dbReference type="EMBL" id="BNBT01000035">
    <property type="protein sequence ID" value="GHE57931.1"/>
    <property type="molecule type" value="Genomic_DNA"/>
</dbReference>
<evidence type="ECO:0000259" key="1">
    <source>
        <dbReference type="Pfam" id="PF13529"/>
    </source>
</evidence>